<evidence type="ECO:0000256" key="2">
    <source>
        <dbReference type="ARBA" id="ARBA00022475"/>
    </source>
</evidence>
<keyword evidence="2" id="KW-1003">Cell membrane</keyword>
<keyword evidence="3 6" id="KW-0812">Transmembrane</keyword>
<gene>
    <name evidence="7" type="ORF">IDH41_26545</name>
</gene>
<dbReference type="Proteomes" id="UP000632125">
    <property type="component" value="Unassembled WGS sequence"/>
</dbReference>
<evidence type="ECO:0000256" key="4">
    <source>
        <dbReference type="ARBA" id="ARBA00022989"/>
    </source>
</evidence>
<keyword evidence="4 6" id="KW-1133">Transmembrane helix</keyword>
<keyword evidence="8" id="KW-1185">Reference proteome</keyword>
<feature type="transmembrane region" description="Helical" evidence="6">
    <location>
        <begin position="56"/>
        <end position="76"/>
    </location>
</feature>
<evidence type="ECO:0000256" key="5">
    <source>
        <dbReference type="ARBA" id="ARBA00023136"/>
    </source>
</evidence>
<dbReference type="AlphaFoldDB" id="A0A927H7Y9"/>
<feature type="transmembrane region" description="Helical" evidence="6">
    <location>
        <begin position="88"/>
        <end position="111"/>
    </location>
</feature>
<sequence>MAQLAIRKLLNGNGLVQTIMRTSATNFLVMVITTITSIVTARMFGVEGKGEFSAILFWPTFLVGIVGFGLPTSLIYNMKRNAGKGAEYIRAGFLFQLAVSIVVGVVSWIYLPVWLGNYSAEVIQTAKWYTVLTLPLLLAVNLIAALAQSSDNFRTYNGVRLFVPLFNLAGIAALFAIGVLSIHAASLVYLITTLLVVIWSLYQLRGELRIDWLRRMVDKAAAGSLFGYGSRVFGVELLGTLYSQFDKIIILSLLTPRDFGLYSVVYALSRVFNTVQMAISNVIFPKLTGLDKDKIISTVGRAFRLSLILMTIVVVPSMFIGRFLMGLLFGEEFLEASTAFYLLSIECILGGGSWILAASFNALGRPGLVLIRQIIALAITIGLFFIFTPLYGLNGIALSLLVGALVRMLITIAAMRVAFKVRFAGMLFDKDDFRFLIGRLREKKIMKRVGRAGGMDE</sequence>
<feature type="transmembrane region" description="Helical" evidence="6">
    <location>
        <begin position="186"/>
        <end position="204"/>
    </location>
</feature>
<dbReference type="EMBL" id="JACXIY010000042">
    <property type="protein sequence ID" value="MBD2872146.1"/>
    <property type="molecule type" value="Genomic_DNA"/>
</dbReference>
<proteinExistence type="predicted"/>
<evidence type="ECO:0000256" key="1">
    <source>
        <dbReference type="ARBA" id="ARBA00004651"/>
    </source>
</evidence>
<comment type="caution">
    <text evidence="7">The sequence shown here is derived from an EMBL/GenBank/DDBJ whole genome shotgun (WGS) entry which is preliminary data.</text>
</comment>
<dbReference type="PANTHER" id="PTHR30250">
    <property type="entry name" value="PST FAMILY PREDICTED COLANIC ACID TRANSPORTER"/>
    <property type="match status" value="1"/>
</dbReference>
<feature type="transmembrane region" description="Helical" evidence="6">
    <location>
        <begin position="305"/>
        <end position="327"/>
    </location>
</feature>
<feature type="transmembrane region" description="Helical" evidence="6">
    <location>
        <begin position="339"/>
        <end position="357"/>
    </location>
</feature>
<dbReference type="PANTHER" id="PTHR30250:SF11">
    <property type="entry name" value="O-ANTIGEN TRANSPORTER-RELATED"/>
    <property type="match status" value="1"/>
</dbReference>
<evidence type="ECO:0000256" key="3">
    <source>
        <dbReference type="ARBA" id="ARBA00022692"/>
    </source>
</evidence>
<name>A0A927H7Y9_9BACL</name>
<dbReference type="InterPro" id="IPR050833">
    <property type="entry name" value="Poly_Biosynth_Transport"/>
</dbReference>
<feature type="transmembrane region" description="Helical" evidence="6">
    <location>
        <begin position="27"/>
        <end position="44"/>
    </location>
</feature>
<protein>
    <submittedName>
        <fullName evidence="7">Oligosaccharide flippase family protein</fullName>
    </submittedName>
</protein>
<accession>A0A927H7Y9</accession>
<organism evidence="7 8">
    <name type="scientific">Paenibacillus arenilitoris</name>
    <dbReference type="NCBI Taxonomy" id="2772299"/>
    <lineage>
        <taxon>Bacteria</taxon>
        <taxon>Bacillati</taxon>
        <taxon>Bacillota</taxon>
        <taxon>Bacilli</taxon>
        <taxon>Bacillales</taxon>
        <taxon>Paenibacillaceae</taxon>
        <taxon>Paenibacillus</taxon>
    </lineage>
</organism>
<comment type="subcellular location">
    <subcellularLocation>
        <location evidence="1">Cell membrane</location>
        <topology evidence="1">Multi-pass membrane protein</topology>
    </subcellularLocation>
</comment>
<dbReference type="GO" id="GO:0005886">
    <property type="term" value="C:plasma membrane"/>
    <property type="evidence" value="ECO:0007669"/>
    <property type="project" value="UniProtKB-SubCell"/>
</dbReference>
<reference evidence="7" key="1">
    <citation type="submission" date="2020-09" db="EMBL/GenBank/DDBJ databases">
        <title>A novel bacterium of genus Paenibacillus, isolated from South China Sea.</title>
        <authorList>
            <person name="Huang H."/>
            <person name="Mo K."/>
            <person name="Hu Y."/>
        </authorList>
    </citation>
    <scope>NUCLEOTIDE SEQUENCE</scope>
    <source>
        <strain evidence="7">IB182493</strain>
    </source>
</reference>
<keyword evidence="5 6" id="KW-0472">Membrane</keyword>
<feature type="transmembrane region" description="Helical" evidence="6">
    <location>
        <begin position="369"/>
        <end position="390"/>
    </location>
</feature>
<feature type="transmembrane region" description="Helical" evidence="6">
    <location>
        <begin position="159"/>
        <end position="180"/>
    </location>
</feature>
<evidence type="ECO:0000313" key="7">
    <source>
        <dbReference type="EMBL" id="MBD2872146.1"/>
    </source>
</evidence>
<feature type="transmembrane region" description="Helical" evidence="6">
    <location>
        <begin position="396"/>
        <end position="419"/>
    </location>
</feature>
<dbReference type="RefSeq" id="WP_190866587.1">
    <property type="nucleotide sequence ID" value="NZ_JACXIY010000042.1"/>
</dbReference>
<evidence type="ECO:0000256" key="6">
    <source>
        <dbReference type="SAM" id="Phobius"/>
    </source>
</evidence>
<evidence type="ECO:0000313" key="8">
    <source>
        <dbReference type="Proteomes" id="UP000632125"/>
    </source>
</evidence>
<dbReference type="Pfam" id="PF13440">
    <property type="entry name" value="Polysacc_synt_3"/>
    <property type="match status" value="1"/>
</dbReference>
<feature type="transmembrane region" description="Helical" evidence="6">
    <location>
        <begin position="126"/>
        <end position="147"/>
    </location>
</feature>